<reference evidence="2 3" key="1">
    <citation type="submission" date="2019-06" db="EMBL/GenBank/DDBJ databases">
        <title>Description of Kitasatospora acidophila sp. nov. isolated from pine grove soil, and reclassification of Streptomyces novaecaesareae to Kitasatospora novaeceasareae comb. nov.</title>
        <authorList>
            <person name="Kim M.J."/>
        </authorList>
    </citation>
    <scope>NUCLEOTIDE SEQUENCE [LARGE SCALE GENOMIC DNA]</scope>
    <source>
        <strain evidence="2 3">MMS16-CNU292</strain>
    </source>
</reference>
<dbReference type="AlphaFoldDB" id="A0A540WDY9"/>
<sequence>MRVIDGVHRVLAAKARGQLSIEAEFFDGGQADAFLRAVEANVSHGLPLSQEDRRAAADRILRSHPHLSDRAIGRVAGLGTKAVAALRRNSAGASLQPEMRLGRDGRVRPVSGEAGRQRVAEIIAQLPQASLREVARLAGVSPATVSAVRRRLVAGESPQAGRTVAATATSPVRRQPVRRTPQECSDPAAVLEKLVRDPSLRHKAEGRQLLRLLRQNAIGTEEWSELTAAVPAHCGELVVDLARQCAEIWLEFAQEVDARMRTTERLAANG</sequence>
<name>A0A540WDY9_9ACTN</name>
<protein>
    <submittedName>
        <fullName evidence="2">LacI family DNA-binding transcriptional regulator</fullName>
    </submittedName>
</protein>
<organism evidence="2 3">
    <name type="scientific">Kitasatospora acidiphila</name>
    <dbReference type="NCBI Taxonomy" id="2567942"/>
    <lineage>
        <taxon>Bacteria</taxon>
        <taxon>Bacillati</taxon>
        <taxon>Actinomycetota</taxon>
        <taxon>Actinomycetes</taxon>
        <taxon>Kitasatosporales</taxon>
        <taxon>Streptomycetaceae</taxon>
        <taxon>Kitasatospora</taxon>
    </lineage>
</organism>
<evidence type="ECO:0000256" key="1">
    <source>
        <dbReference type="SAM" id="MobiDB-lite"/>
    </source>
</evidence>
<dbReference type="Proteomes" id="UP000319103">
    <property type="component" value="Unassembled WGS sequence"/>
</dbReference>
<proteinExistence type="predicted"/>
<gene>
    <name evidence="2" type="ORF">E6W39_10080</name>
</gene>
<evidence type="ECO:0000313" key="3">
    <source>
        <dbReference type="Proteomes" id="UP000319103"/>
    </source>
</evidence>
<accession>A0A540WDY9</accession>
<feature type="region of interest" description="Disordered" evidence="1">
    <location>
        <begin position="159"/>
        <end position="181"/>
    </location>
</feature>
<keyword evidence="2" id="KW-0238">DNA-binding</keyword>
<comment type="caution">
    <text evidence="2">The sequence shown here is derived from an EMBL/GenBank/DDBJ whole genome shotgun (WGS) entry which is preliminary data.</text>
</comment>
<dbReference type="GO" id="GO:0003677">
    <property type="term" value="F:DNA binding"/>
    <property type="evidence" value="ECO:0007669"/>
    <property type="project" value="UniProtKB-KW"/>
</dbReference>
<evidence type="ECO:0000313" key="2">
    <source>
        <dbReference type="EMBL" id="TQF07253.1"/>
    </source>
</evidence>
<keyword evidence="3" id="KW-1185">Reference proteome</keyword>
<dbReference type="OrthoDB" id="3701787at2"/>
<dbReference type="EMBL" id="VIGB01000003">
    <property type="protein sequence ID" value="TQF07253.1"/>
    <property type="molecule type" value="Genomic_DNA"/>
</dbReference>